<dbReference type="InterPro" id="IPR006131">
    <property type="entry name" value="Asp_carbamoyltransf_Asp/Orn-bd"/>
</dbReference>
<dbReference type="InterPro" id="IPR006130">
    <property type="entry name" value="Asp/Orn_carbamoylTrfase"/>
</dbReference>
<comment type="similarity">
    <text evidence="2">Belongs to the aspartate/ornithine carbamoyltransferase superfamily. SOTCase family.</text>
</comment>
<dbReference type="Gene3D" id="3.40.50.1370">
    <property type="entry name" value="Aspartate/ornithine carbamoyltransferase"/>
    <property type="match status" value="2"/>
</dbReference>
<dbReference type="GO" id="GO:0019240">
    <property type="term" value="P:citrulline biosynthetic process"/>
    <property type="evidence" value="ECO:0007669"/>
    <property type="project" value="TreeGrafter"/>
</dbReference>
<dbReference type="PANTHER" id="PTHR45753">
    <property type="entry name" value="ORNITHINE CARBAMOYLTRANSFERASE, MITOCHONDRIAL"/>
    <property type="match status" value="1"/>
</dbReference>
<dbReference type="UniPathway" id="UPA00068"/>
<dbReference type="GO" id="GO:0004585">
    <property type="term" value="F:ornithine carbamoyltransferase activity"/>
    <property type="evidence" value="ECO:0007669"/>
    <property type="project" value="InterPro"/>
</dbReference>
<organism evidence="5 6">
    <name type="scientific">Leeuwenhoekiella nanhaiensis</name>
    <dbReference type="NCBI Taxonomy" id="1655491"/>
    <lineage>
        <taxon>Bacteria</taxon>
        <taxon>Pseudomonadati</taxon>
        <taxon>Bacteroidota</taxon>
        <taxon>Flavobacteriia</taxon>
        <taxon>Flavobacteriales</taxon>
        <taxon>Flavobacteriaceae</taxon>
        <taxon>Leeuwenhoekiella</taxon>
    </lineage>
</organism>
<dbReference type="GO" id="GO:0016597">
    <property type="term" value="F:amino acid binding"/>
    <property type="evidence" value="ECO:0007669"/>
    <property type="project" value="InterPro"/>
</dbReference>
<feature type="binding site" evidence="2">
    <location>
        <position position="236"/>
    </location>
    <ligand>
        <name>N(2)-succinyl-L-ornithine</name>
        <dbReference type="ChEBI" id="CHEBI:58514"/>
    </ligand>
</feature>
<gene>
    <name evidence="2" type="primary">argF'</name>
    <name evidence="5" type="ORF">CJ305_05655</name>
</gene>
<reference evidence="5 6" key="1">
    <citation type="submission" date="2017-08" db="EMBL/GenBank/DDBJ databases">
        <title>The whole genome shortgun sequences of strain Leeuwenhoekiella nanhaiensis G18 from the South China Sea.</title>
        <authorList>
            <person name="Liu Q."/>
        </authorList>
    </citation>
    <scope>NUCLEOTIDE SEQUENCE [LARGE SCALE GENOMIC DNA]</scope>
    <source>
        <strain evidence="5 6">G18</strain>
    </source>
</reference>
<evidence type="ECO:0000259" key="3">
    <source>
        <dbReference type="Pfam" id="PF00185"/>
    </source>
</evidence>
<evidence type="ECO:0000313" key="5">
    <source>
        <dbReference type="EMBL" id="PHQ30441.1"/>
    </source>
</evidence>
<dbReference type="PRINTS" id="PR00101">
    <property type="entry name" value="ATCASE"/>
</dbReference>
<name>A0A2G1VUN3_9FLAO</name>
<dbReference type="InterPro" id="IPR043696">
    <property type="entry name" value="ArgF'-like"/>
</dbReference>
<comment type="pathway">
    <text evidence="2">Amino-acid biosynthesis; L-arginine biosynthesis.</text>
</comment>
<keyword evidence="2" id="KW-0055">Arginine biosynthesis</keyword>
<feature type="binding site" evidence="2">
    <location>
        <position position="142"/>
    </location>
    <ligand>
        <name>N(2)-succinyl-L-ornithine</name>
        <dbReference type="ChEBI" id="CHEBI:58514"/>
    </ligand>
</feature>
<dbReference type="Proteomes" id="UP000229433">
    <property type="component" value="Unassembled WGS sequence"/>
</dbReference>
<proteinExistence type="inferred from homology"/>
<dbReference type="RefSeq" id="WP_099645274.1">
    <property type="nucleotide sequence ID" value="NZ_KZ319288.1"/>
</dbReference>
<dbReference type="HAMAP" id="MF_02235">
    <property type="entry name" value="SOTCase"/>
    <property type="match status" value="1"/>
</dbReference>
<protein>
    <recommendedName>
        <fullName evidence="2">N-succinylornithine carbamoyltransferase</fullName>
        <ecNumber evidence="2">2.1.3.11</ecNumber>
    </recommendedName>
    <alternativeName>
        <fullName evidence="2">N-succinyl-L-ornithine transcarbamylase</fullName>
        <shortName evidence="2">SOTCase</shortName>
    </alternativeName>
</protein>
<feature type="domain" description="Aspartate/ornithine carbamoyltransferase Asp/Orn-binding" evidence="3">
    <location>
        <begin position="184"/>
        <end position="308"/>
    </location>
</feature>
<comment type="subunit">
    <text evidence="2">Homotrimer.</text>
</comment>
<feature type="binding site" evidence="2">
    <location>
        <position position="75"/>
    </location>
    <ligand>
        <name>carbamoyl phosphate</name>
        <dbReference type="ChEBI" id="CHEBI:58228"/>
        <note>ligand shared between two neighboring subunits</note>
    </ligand>
</feature>
<dbReference type="InterPro" id="IPR036901">
    <property type="entry name" value="Asp/Orn_carbamoylTrfase_sf"/>
</dbReference>
<dbReference type="PANTHER" id="PTHR45753:SF3">
    <property type="entry name" value="ORNITHINE TRANSCARBAMYLASE, MITOCHONDRIAL"/>
    <property type="match status" value="1"/>
</dbReference>
<sequence>MKKYTGLDDITDLKELIAEAREIKKNPYAFEHLGKRKRLVMLFFNSSLRTRLSTEKAACNLGMDVTVMNFNSDAWKLEFEDGTVMNADTSEHIKEAAQVISQYGDVIAVRAFPTLTDKAKDESEYVISSFEKYASVPVVNMESATAHPLQALADAITITELSQQSKPKVVLSWAPHPKALPHAVANSFIGMMQKMDVDFTITHPKGYELSADVVKNSKVVYDQDEALKDADFVYVKNWSNYKEYGKVIATPETHSDWMVTSEKLGTAQFMHCLPVRRNVIVADEVLDGDQSVVIEQANNRTFSAQVVLKRILENLASKSQKEKLESSRYEY</sequence>
<comment type="function">
    <text evidence="2">Catalyzes the transfer of the carbamoyl group from carbamoyl phosphate to the delta-amino group of N(2)-succinyl-L-ornithine to produce N(2)-succinyl-L-citrulline. Is essential for arginine biosynthesis.</text>
</comment>
<keyword evidence="2" id="KW-0028">Amino-acid biosynthesis</keyword>
<evidence type="ECO:0000256" key="2">
    <source>
        <dbReference type="HAMAP-Rule" id="MF_02235"/>
    </source>
</evidence>
<dbReference type="SUPFAM" id="SSF53671">
    <property type="entry name" value="Aspartate/ornithine carbamoyltransferase"/>
    <property type="match status" value="1"/>
</dbReference>
<dbReference type="EC" id="2.1.3.11" evidence="2"/>
<evidence type="ECO:0000313" key="6">
    <source>
        <dbReference type="Proteomes" id="UP000229433"/>
    </source>
</evidence>
<feature type="binding site" description="in other chain" evidence="2">
    <location>
        <begin position="47"/>
        <end position="50"/>
    </location>
    <ligand>
        <name>carbamoyl phosphate</name>
        <dbReference type="ChEBI" id="CHEBI:58228"/>
        <note>ligand shared between two neighboring subunits</note>
    </ligand>
</feature>
<feature type="binding site" description="in other chain" evidence="2">
    <location>
        <begin position="272"/>
        <end position="273"/>
    </location>
    <ligand>
        <name>carbamoyl phosphate</name>
        <dbReference type="ChEBI" id="CHEBI:58228"/>
        <note>ligand shared between two neighboring subunits</note>
    </ligand>
</feature>
<dbReference type="PRINTS" id="PR00100">
    <property type="entry name" value="AOTCASE"/>
</dbReference>
<comment type="catalytic activity">
    <reaction evidence="2">
        <text>N(2)-succinyl-L-ornithine + carbamoyl phosphate = N(2)-succinyl-L-citrulline + phosphate + H(+)</text>
        <dbReference type="Rhea" id="RHEA:25884"/>
        <dbReference type="ChEBI" id="CHEBI:15378"/>
        <dbReference type="ChEBI" id="CHEBI:43474"/>
        <dbReference type="ChEBI" id="CHEBI:58228"/>
        <dbReference type="ChEBI" id="CHEBI:58514"/>
        <dbReference type="ChEBI" id="CHEBI:58862"/>
        <dbReference type="EC" id="2.1.3.11"/>
    </reaction>
</comment>
<feature type="binding site" evidence="2">
    <location>
        <position position="176"/>
    </location>
    <ligand>
        <name>N(2)-succinyl-L-ornithine</name>
        <dbReference type="ChEBI" id="CHEBI:58514"/>
    </ligand>
</feature>
<evidence type="ECO:0000259" key="4">
    <source>
        <dbReference type="Pfam" id="PF02729"/>
    </source>
</evidence>
<feature type="binding site" description="in other chain" evidence="2">
    <location>
        <begin position="147"/>
        <end position="150"/>
    </location>
    <ligand>
        <name>carbamoyl phosphate</name>
        <dbReference type="ChEBI" id="CHEBI:58228"/>
        <note>ligand shared between two neighboring subunits</note>
    </ligand>
</feature>
<feature type="binding site" description="in other chain" evidence="2">
    <location>
        <position position="300"/>
    </location>
    <ligand>
        <name>carbamoyl phosphate</name>
        <dbReference type="ChEBI" id="CHEBI:58228"/>
        <note>ligand shared between two neighboring subunits</note>
    </ligand>
</feature>
<dbReference type="OrthoDB" id="9802587at2"/>
<evidence type="ECO:0000256" key="1">
    <source>
        <dbReference type="ARBA" id="ARBA00022679"/>
    </source>
</evidence>
<dbReference type="GO" id="GO:0042450">
    <property type="term" value="P:L-arginine biosynthetic process via ornithine"/>
    <property type="evidence" value="ECO:0007669"/>
    <property type="project" value="TreeGrafter"/>
</dbReference>
<dbReference type="Pfam" id="PF00185">
    <property type="entry name" value="OTCace"/>
    <property type="match status" value="1"/>
</dbReference>
<dbReference type="AlphaFoldDB" id="A0A2G1VUN3"/>
<dbReference type="EMBL" id="NQXA01000002">
    <property type="protein sequence ID" value="PHQ30441.1"/>
    <property type="molecule type" value="Genomic_DNA"/>
</dbReference>
<comment type="caution">
    <text evidence="5">The sequence shown here is derived from an EMBL/GenBank/DDBJ whole genome shotgun (WGS) entry which is preliminary data.</text>
</comment>
<feature type="binding site" evidence="2">
    <location>
        <position position="276"/>
    </location>
    <ligand>
        <name>N(2)-succinyl-L-ornithine</name>
        <dbReference type="ChEBI" id="CHEBI:58514"/>
    </ligand>
</feature>
<keyword evidence="1 2" id="KW-0808">Transferase</keyword>
<dbReference type="NCBIfam" id="NF003384">
    <property type="entry name" value="PRK04523.1"/>
    <property type="match status" value="1"/>
</dbReference>
<feature type="domain" description="Aspartate/ornithine carbamoyltransferase carbamoyl-P binding" evidence="4">
    <location>
        <begin position="7"/>
        <end position="160"/>
    </location>
</feature>
<keyword evidence="6" id="KW-1185">Reference proteome</keyword>
<feature type="binding site" description="in other chain" evidence="2">
    <location>
        <position position="110"/>
    </location>
    <ligand>
        <name>carbamoyl phosphate</name>
        <dbReference type="ChEBI" id="CHEBI:58228"/>
        <note>ligand shared between two neighboring subunits</note>
    </ligand>
</feature>
<dbReference type="InterPro" id="IPR006132">
    <property type="entry name" value="Asp/Orn_carbamoyltranf_P-bd"/>
</dbReference>
<accession>A0A2G1VUN3</accession>
<dbReference type="Pfam" id="PF02729">
    <property type="entry name" value="OTCace_N"/>
    <property type="match status" value="1"/>
</dbReference>